<dbReference type="AlphaFoldDB" id="A0A835ZE03"/>
<evidence type="ECO:0000256" key="1">
    <source>
        <dbReference type="SAM" id="Coils"/>
    </source>
</evidence>
<keyword evidence="3" id="KW-1185">Reference proteome</keyword>
<keyword evidence="1" id="KW-0175">Coiled coil</keyword>
<name>A0A835ZE03_9STRA</name>
<sequence length="393" mass="45001">MEDALAAARADEWVAQTAERLSLAEADAKLSDARVEAEHLEDSKRFEEDNAEPKGAAVLTECFEVYEQLLLYTYPVYSMEYLPVLTALVLKGQVAKVQALIDTGRMDLATLSVAHFLVLIQTLDNEFIAASACVDDWDEALNYFPQCLTALVMDDVQLAVQYADIYVTYAHRVPLRIWQFAIRGNMPEHWVRATMHALTEHPDIAVHFAQHIDESATLKAQHVYNLYALLSVLPVAGCVDTHFKVRAAMEAYWSDATRAKIGQYKDIIPRKLWQEVLSSPNDCWDIDPLLDALVNHPEAARDLVELGSISFLRTQQVLDLSYMREVFPRDEDFQLRLHVSRYEFWTEKFRSVRECNIALSTPEFMREMAQDMHFCSQYMKACRALSWPPGSRR</sequence>
<feature type="coiled-coil region" evidence="1">
    <location>
        <begin position="23"/>
        <end position="50"/>
    </location>
</feature>
<dbReference type="EMBL" id="JAFCMP010000021">
    <property type="protein sequence ID" value="KAG5191338.1"/>
    <property type="molecule type" value="Genomic_DNA"/>
</dbReference>
<evidence type="ECO:0000313" key="3">
    <source>
        <dbReference type="Proteomes" id="UP000664859"/>
    </source>
</evidence>
<evidence type="ECO:0000313" key="2">
    <source>
        <dbReference type="EMBL" id="KAG5191338.1"/>
    </source>
</evidence>
<comment type="caution">
    <text evidence="2">The sequence shown here is derived from an EMBL/GenBank/DDBJ whole genome shotgun (WGS) entry which is preliminary data.</text>
</comment>
<protein>
    <submittedName>
        <fullName evidence="2">Uncharacterized protein</fullName>
    </submittedName>
</protein>
<gene>
    <name evidence="2" type="ORF">JKP88DRAFT_285337</name>
</gene>
<reference evidence="2" key="1">
    <citation type="submission" date="2021-02" db="EMBL/GenBank/DDBJ databases">
        <title>First Annotated Genome of the Yellow-green Alga Tribonema minus.</title>
        <authorList>
            <person name="Mahan K.M."/>
        </authorList>
    </citation>
    <scope>NUCLEOTIDE SEQUENCE</scope>
    <source>
        <strain evidence="2">UTEX B ZZ1240</strain>
    </source>
</reference>
<accession>A0A835ZE03</accession>
<organism evidence="2 3">
    <name type="scientific">Tribonema minus</name>
    <dbReference type="NCBI Taxonomy" id="303371"/>
    <lineage>
        <taxon>Eukaryota</taxon>
        <taxon>Sar</taxon>
        <taxon>Stramenopiles</taxon>
        <taxon>Ochrophyta</taxon>
        <taxon>PX clade</taxon>
        <taxon>Xanthophyceae</taxon>
        <taxon>Tribonematales</taxon>
        <taxon>Tribonemataceae</taxon>
        <taxon>Tribonema</taxon>
    </lineage>
</organism>
<dbReference type="Proteomes" id="UP000664859">
    <property type="component" value="Unassembled WGS sequence"/>
</dbReference>
<proteinExistence type="predicted"/>